<name>A0A1X2D6N8_9MYCO</name>
<dbReference type="InterPro" id="IPR036188">
    <property type="entry name" value="FAD/NAD-bd_sf"/>
</dbReference>
<evidence type="ECO:0000313" key="1">
    <source>
        <dbReference type="EMBL" id="ORW83847.1"/>
    </source>
</evidence>
<organism evidence="1 2">
    <name type="scientific">Mycobacterium riyadhense</name>
    <dbReference type="NCBI Taxonomy" id="486698"/>
    <lineage>
        <taxon>Bacteria</taxon>
        <taxon>Bacillati</taxon>
        <taxon>Actinomycetota</taxon>
        <taxon>Actinomycetes</taxon>
        <taxon>Mycobacteriales</taxon>
        <taxon>Mycobacteriaceae</taxon>
        <taxon>Mycobacterium</taxon>
    </lineage>
</organism>
<dbReference type="SUPFAM" id="SSF51905">
    <property type="entry name" value="FAD/NAD(P)-binding domain"/>
    <property type="match status" value="1"/>
</dbReference>
<evidence type="ECO:0000313" key="2">
    <source>
        <dbReference type="Proteomes" id="UP000193087"/>
    </source>
</evidence>
<keyword evidence="2" id="KW-1185">Reference proteome</keyword>
<reference evidence="1 2" key="1">
    <citation type="submission" date="2016-01" db="EMBL/GenBank/DDBJ databases">
        <title>The new phylogeny of the genus Mycobacterium.</title>
        <authorList>
            <person name="Tarcisio F."/>
            <person name="Conor M."/>
            <person name="Antonella G."/>
            <person name="Elisabetta G."/>
            <person name="Giulia F.S."/>
            <person name="Sara T."/>
            <person name="Anna F."/>
            <person name="Clotilde B."/>
            <person name="Roberto B."/>
            <person name="Veronica D.S."/>
            <person name="Fabio R."/>
            <person name="Monica P."/>
            <person name="Olivier J."/>
            <person name="Enrico T."/>
            <person name="Nicola S."/>
        </authorList>
    </citation>
    <scope>NUCLEOTIDE SEQUENCE [LARGE SCALE GENOMIC DNA]</scope>
    <source>
        <strain evidence="1 2">DSM 45176</strain>
    </source>
</reference>
<comment type="caution">
    <text evidence="1">The sequence shown here is derived from an EMBL/GenBank/DDBJ whole genome shotgun (WGS) entry which is preliminary data.</text>
</comment>
<dbReference type="Proteomes" id="UP000193087">
    <property type="component" value="Unassembled WGS sequence"/>
</dbReference>
<protein>
    <submittedName>
        <fullName evidence="1">Dehydrogenase</fullName>
    </submittedName>
</protein>
<sequence>MQTLVLERRTVPGGLCGTFTLDGYEFVIGCNDFGSGMMRTLQGLGVDVEFLTPKARFQLGDHVINLPPDLPTIGKLVRRIPGMATVLWQARRNPQQTIGQLVDEHLRDPLLADAACLPVTGMMRSVDDVTVGEIGENFSKEHDYGYEKSCTPVGGPGSMVDGMVSRFEQLGGELRLGCEFLAVDRQGDNKRVLTSAGPVLARTVLSSEGRWKHYPPGTKPGIEVAVLLLAVDKSFPYPRGYHTLAWFTPGVADQLRRLDAGLPVPKPSFHIFRSDLPEQPRHYTINAYMPLPRGERNPSLQRRTSLSEHVIETIEASLPGFRRALIYQRFLSPADYESQLGLRCAPSPYVPPKGFQKLPSYDAELDMHFLGTSVGPPGEHAGAASRSGKLGAEQAIQRLTNQIQAN</sequence>
<accession>A0A1X2D6N8</accession>
<dbReference type="STRING" id="486698.AWC22_14510"/>
<dbReference type="EMBL" id="LQPQ01000039">
    <property type="protein sequence ID" value="ORW83847.1"/>
    <property type="molecule type" value="Genomic_DNA"/>
</dbReference>
<gene>
    <name evidence="1" type="ORF">AWC22_14510</name>
</gene>
<proteinExistence type="predicted"/>
<dbReference type="AlphaFoldDB" id="A0A1X2D6N8"/>